<comment type="caution">
    <text evidence="2">The sequence shown here is derived from an EMBL/GenBank/DDBJ whole genome shotgun (WGS) entry which is preliminary data.</text>
</comment>
<feature type="transmembrane region" description="Helical" evidence="1">
    <location>
        <begin position="125"/>
        <end position="147"/>
    </location>
</feature>
<dbReference type="AlphaFoldDB" id="A0A5C5XFL3"/>
<keyword evidence="1" id="KW-0472">Membrane</keyword>
<keyword evidence="1" id="KW-1133">Transmembrane helix</keyword>
<feature type="transmembrane region" description="Helical" evidence="1">
    <location>
        <begin position="21"/>
        <end position="45"/>
    </location>
</feature>
<proteinExistence type="predicted"/>
<dbReference type="OrthoDB" id="9803265at2"/>
<sequence length="236" mass="26160">MDQLIKDSLEFLKAGAEQTQTLTLMELVFALSSSLACSLIIGWVYRFTHKGIGYSQSYVQSLVLTSLVTTLIMIVIGSNIARAFSLVGALSIIRFRNAIKETRDVGFIFFAMGIAMANGTRFHSVALVATGFISVAMLLLHFMNYGANQQNRERLLRVQLPPGLDPHTALEAVMQKLFEAYSIVLVESVRQGMFTEVLYSVRPSPDLSPVQVIDEISKVNANLKVSYNFAMHSEDI</sequence>
<dbReference type="RefSeq" id="WP_146503523.1">
    <property type="nucleotide sequence ID" value="NZ_SJPG01000001.1"/>
</dbReference>
<organism evidence="2 3">
    <name type="scientific">Rubinisphaera italica</name>
    <dbReference type="NCBI Taxonomy" id="2527969"/>
    <lineage>
        <taxon>Bacteria</taxon>
        <taxon>Pseudomonadati</taxon>
        <taxon>Planctomycetota</taxon>
        <taxon>Planctomycetia</taxon>
        <taxon>Planctomycetales</taxon>
        <taxon>Planctomycetaceae</taxon>
        <taxon>Rubinisphaera</taxon>
    </lineage>
</organism>
<dbReference type="Pfam" id="PF16316">
    <property type="entry name" value="DUF4956"/>
    <property type="match status" value="1"/>
</dbReference>
<dbReference type="EMBL" id="SJPG01000001">
    <property type="protein sequence ID" value="TWT61548.1"/>
    <property type="molecule type" value="Genomic_DNA"/>
</dbReference>
<gene>
    <name evidence="2" type="ORF">Pan54_22840</name>
</gene>
<evidence type="ECO:0000313" key="2">
    <source>
        <dbReference type="EMBL" id="TWT61548.1"/>
    </source>
</evidence>
<protein>
    <recommendedName>
        <fullName evidence="4">DUF4956 domain-containing protein</fullName>
    </recommendedName>
</protein>
<reference evidence="2 3" key="1">
    <citation type="submission" date="2019-02" db="EMBL/GenBank/DDBJ databases">
        <title>Deep-cultivation of Planctomycetes and their phenomic and genomic characterization uncovers novel biology.</title>
        <authorList>
            <person name="Wiegand S."/>
            <person name="Jogler M."/>
            <person name="Boedeker C."/>
            <person name="Pinto D."/>
            <person name="Vollmers J."/>
            <person name="Rivas-Marin E."/>
            <person name="Kohn T."/>
            <person name="Peeters S.H."/>
            <person name="Heuer A."/>
            <person name="Rast P."/>
            <person name="Oberbeckmann S."/>
            <person name="Bunk B."/>
            <person name="Jeske O."/>
            <person name="Meyerdierks A."/>
            <person name="Storesund J.E."/>
            <person name="Kallscheuer N."/>
            <person name="Luecker S."/>
            <person name="Lage O.M."/>
            <person name="Pohl T."/>
            <person name="Merkel B.J."/>
            <person name="Hornburger P."/>
            <person name="Mueller R.-W."/>
            <person name="Bruemmer F."/>
            <person name="Labrenz M."/>
            <person name="Spormann A.M."/>
            <person name="Op Den Camp H."/>
            <person name="Overmann J."/>
            <person name="Amann R."/>
            <person name="Jetten M.S.M."/>
            <person name="Mascher T."/>
            <person name="Medema M.H."/>
            <person name="Devos D.P."/>
            <person name="Kaster A.-K."/>
            <person name="Ovreas L."/>
            <person name="Rohde M."/>
            <person name="Galperin M.Y."/>
            <person name="Jogler C."/>
        </authorList>
    </citation>
    <scope>NUCLEOTIDE SEQUENCE [LARGE SCALE GENOMIC DNA]</scope>
    <source>
        <strain evidence="2 3">Pan54</strain>
    </source>
</reference>
<dbReference type="InterPro" id="IPR032531">
    <property type="entry name" value="DUF4956"/>
</dbReference>
<name>A0A5C5XFL3_9PLAN</name>
<keyword evidence="1" id="KW-0812">Transmembrane</keyword>
<accession>A0A5C5XFL3</accession>
<dbReference type="Proteomes" id="UP000316095">
    <property type="component" value="Unassembled WGS sequence"/>
</dbReference>
<feature type="transmembrane region" description="Helical" evidence="1">
    <location>
        <begin position="57"/>
        <end position="81"/>
    </location>
</feature>
<evidence type="ECO:0000313" key="3">
    <source>
        <dbReference type="Proteomes" id="UP000316095"/>
    </source>
</evidence>
<keyword evidence="3" id="KW-1185">Reference proteome</keyword>
<evidence type="ECO:0008006" key="4">
    <source>
        <dbReference type="Google" id="ProtNLM"/>
    </source>
</evidence>
<feature type="transmembrane region" description="Helical" evidence="1">
    <location>
        <begin position="102"/>
        <end position="119"/>
    </location>
</feature>
<evidence type="ECO:0000256" key="1">
    <source>
        <dbReference type="SAM" id="Phobius"/>
    </source>
</evidence>